<proteinExistence type="predicted"/>
<keyword evidence="3" id="KW-1185">Reference proteome</keyword>
<protein>
    <submittedName>
        <fullName evidence="2">Uncharacterized protein</fullName>
    </submittedName>
</protein>
<feature type="region of interest" description="Disordered" evidence="1">
    <location>
        <begin position="91"/>
        <end position="113"/>
    </location>
</feature>
<sequence>MVHTNLSEFSSHTVQNKAPRRIFRKIEINFEDTVRRNSGRDGTVTVRNLADTVWRRTWVPSFGSTSIADIRNTSGRPSLCGDLHAAEGGAVGHERRSLGRQLSLSGGGSAGVL</sequence>
<dbReference type="AlphaFoldDB" id="A0AA38I3P5"/>
<comment type="caution">
    <text evidence="2">The sequence shown here is derived from an EMBL/GenBank/DDBJ whole genome shotgun (WGS) entry which is preliminary data.</text>
</comment>
<evidence type="ECO:0000313" key="2">
    <source>
        <dbReference type="EMBL" id="KAJ3648811.1"/>
    </source>
</evidence>
<evidence type="ECO:0000313" key="3">
    <source>
        <dbReference type="Proteomes" id="UP001168821"/>
    </source>
</evidence>
<dbReference type="EMBL" id="JALNTZ010000006">
    <property type="protein sequence ID" value="KAJ3648811.1"/>
    <property type="molecule type" value="Genomic_DNA"/>
</dbReference>
<gene>
    <name evidence="2" type="ORF">Zmor_020584</name>
</gene>
<name>A0AA38I3P5_9CUCU</name>
<dbReference type="Proteomes" id="UP001168821">
    <property type="component" value="Unassembled WGS sequence"/>
</dbReference>
<accession>A0AA38I3P5</accession>
<evidence type="ECO:0000256" key="1">
    <source>
        <dbReference type="SAM" id="MobiDB-lite"/>
    </source>
</evidence>
<organism evidence="2 3">
    <name type="scientific">Zophobas morio</name>
    <dbReference type="NCBI Taxonomy" id="2755281"/>
    <lineage>
        <taxon>Eukaryota</taxon>
        <taxon>Metazoa</taxon>
        <taxon>Ecdysozoa</taxon>
        <taxon>Arthropoda</taxon>
        <taxon>Hexapoda</taxon>
        <taxon>Insecta</taxon>
        <taxon>Pterygota</taxon>
        <taxon>Neoptera</taxon>
        <taxon>Endopterygota</taxon>
        <taxon>Coleoptera</taxon>
        <taxon>Polyphaga</taxon>
        <taxon>Cucujiformia</taxon>
        <taxon>Tenebrionidae</taxon>
        <taxon>Zophobas</taxon>
    </lineage>
</organism>
<reference evidence="2" key="1">
    <citation type="journal article" date="2023" name="G3 (Bethesda)">
        <title>Whole genome assemblies of Zophobas morio and Tenebrio molitor.</title>
        <authorList>
            <person name="Kaur S."/>
            <person name="Stinson S.A."/>
            <person name="diCenzo G.C."/>
        </authorList>
    </citation>
    <scope>NUCLEOTIDE SEQUENCE</scope>
    <source>
        <strain evidence="2">QUZm001</strain>
    </source>
</reference>